<dbReference type="Proteomes" id="UP001213972">
    <property type="component" value="Chromosome"/>
</dbReference>
<protein>
    <submittedName>
        <fullName evidence="1">Uncharacterized protein</fullName>
    </submittedName>
</protein>
<accession>A0AAJ6B3C2</accession>
<name>A0AAJ6B3C2_9MICO</name>
<evidence type="ECO:0000313" key="2">
    <source>
        <dbReference type="Proteomes" id="UP001213972"/>
    </source>
</evidence>
<sequence length="170" mass="17763">MKLGTSASADVDTDRWTTSVSWWTAEKPVTSFGIDVCLSGATAATITSVDALKGIGKVEILEPLVMTSSGLGDAIIYTDSYPPQLAEGSTVAPAEGATFTYQCGSTVPFQQVLVGFRATSTDGGGWDGVVISYNVEGQEYELAVPTRVFMCGDETEACREPDASSPSARG</sequence>
<dbReference type="AlphaFoldDB" id="A0AAJ6B3C2"/>
<gene>
    <name evidence="1" type="ORF">P0Y48_10985</name>
</gene>
<dbReference type="EMBL" id="CP119321">
    <property type="protein sequence ID" value="WEK12982.1"/>
    <property type="molecule type" value="Genomic_DNA"/>
</dbReference>
<organism evidence="1 2">
    <name type="scientific">Candidatus Microbacterium phytovorans</name>
    <dbReference type="NCBI Taxonomy" id="3121374"/>
    <lineage>
        <taxon>Bacteria</taxon>
        <taxon>Bacillati</taxon>
        <taxon>Actinomycetota</taxon>
        <taxon>Actinomycetes</taxon>
        <taxon>Micrococcales</taxon>
        <taxon>Microbacteriaceae</taxon>
        <taxon>Microbacterium</taxon>
    </lineage>
</organism>
<proteinExistence type="predicted"/>
<evidence type="ECO:0000313" key="1">
    <source>
        <dbReference type="EMBL" id="WEK12982.1"/>
    </source>
</evidence>
<reference evidence="1" key="1">
    <citation type="submission" date="2023-03" db="EMBL/GenBank/DDBJ databases">
        <title>Andean soil-derived lignocellulolytic bacterial consortium as a source of novel taxa and putative plastic-active enzymes.</title>
        <authorList>
            <person name="Diaz-Garcia L."/>
            <person name="Chuvochina M."/>
            <person name="Feuerriegel G."/>
            <person name="Bunk B."/>
            <person name="Sproer C."/>
            <person name="Streit W.R."/>
            <person name="Rodriguez L.M."/>
            <person name="Overmann J."/>
            <person name="Jimenez D.J."/>
        </authorList>
    </citation>
    <scope>NUCLEOTIDE SEQUENCE</scope>
    <source>
        <strain evidence="1">MAG 4610</strain>
    </source>
</reference>